<dbReference type="InterPro" id="IPR008978">
    <property type="entry name" value="HSP20-like_chaperone"/>
</dbReference>
<protein>
    <recommendedName>
        <fullName evidence="3">SHSP domain-containing protein</fullName>
    </recommendedName>
</protein>
<evidence type="ECO:0000313" key="5">
    <source>
        <dbReference type="Proteomes" id="UP001212997"/>
    </source>
</evidence>
<comment type="similarity">
    <text evidence="1 2">Belongs to the small heat shock protein (HSP20) family.</text>
</comment>
<proteinExistence type="inferred from homology"/>
<evidence type="ECO:0000256" key="1">
    <source>
        <dbReference type="PROSITE-ProRule" id="PRU00285"/>
    </source>
</evidence>
<dbReference type="Proteomes" id="UP001212997">
    <property type="component" value="Unassembled WGS sequence"/>
</dbReference>
<dbReference type="InterPro" id="IPR002068">
    <property type="entry name" value="A-crystallin/Hsp20_dom"/>
</dbReference>
<accession>A0AAD5YFJ6</accession>
<evidence type="ECO:0000259" key="3">
    <source>
        <dbReference type="PROSITE" id="PS01031"/>
    </source>
</evidence>
<dbReference type="Gene3D" id="2.60.40.790">
    <property type="match status" value="1"/>
</dbReference>
<evidence type="ECO:0000313" key="4">
    <source>
        <dbReference type="EMBL" id="KAJ3479323.1"/>
    </source>
</evidence>
<evidence type="ECO:0000256" key="2">
    <source>
        <dbReference type="RuleBase" id="RU003616"/>
    </source>
</evidence>
<gene>
    <name evidence="4" type="ORF">NLI96_g9135</name>
</gene>
<dbReference type="CDD" id="cd06464">
    <property type="entry name" value="ACD_sHsps-like"/>
    <property type="match status" value="1"/>
</dbReference>
<sequence>MVLIFVTLVLSTVIAFAITSYSKIAAVLRLPSTPSLRERAIGVLGSADTYKRAWIIFSSFVVNYVVPTTLLAANVFRDLASDFYHNMQTAANGIPGVIPGGEEAPGESITSRVWTSVSATSASYAQQAAEVLAPLNPAFGPQRLRADIWEDKTNNTIIAEIEVPGIAKADIDISISEGKLIVSTKHETPDRGPVYLMQERAHGESEIKVKLPTGTKGSDLKTSLSNGVLTVSFPRESPNARERIILE</sequence>
<reference evidence="4" key="1">
    <citation type="submission" date="2022-07" db="EMBL/GenBank/DDBJ databases">
        <title>Genome Sequence of Physisporinus lineatus.</title>
        <authorList>
            <person name="Buettner E."/>
        </authorList>
    </citation>
    <scope>NUCLEOTIDE SEQUENCE</scope>
    <source>
        <strain evidence="4">VT162</strain>
    </source>
</reference>
<keyword evidence="5" id="KW-1185">Reference proteome</keyword>
<feature type="domain" description="SHSP" evidence="3">
    <location>
        <begin position="139"/>
        <end position="247"/>
    </location>
</feature>
<dbReference type="PROSITE" id="PS01031">
    <property type="entry name" value="SHSP"/>
    <property type="match status" value="1"/>
</dbReference>
<name>A0AAD5YFJ6_9APHY</name>
<dbReference type="EMBL" id="JANAWD010000446">
    <property type="protein sequence ID" value="KAJ3479323.1"/>
    <property type="molecule type" value="Genomic_DNA"/>
</dbReference>
<dbReference type="SUPFAM" id="SSF49764">
    <property type="entry name" value="HSP20-like chaperones"/>
    <property type="match status" value="1"/>
</dbReference>
<comment type="caution">
    <text evidence="4">The sequence shown here is derived from an EMBL/GenBank/DDBJ whole genome shotgun (WGS) entry which is preliminary data.</text>
</comment>
<dbReference type="Pfam" id="PF00011">
    <property type="entry name" value="HSP20"/>
    <property type="match status" value="1"/>
</dbReference>
<dbReference type="AlphaFoldDB" id="A0AAD5YFJ6"/>
<organism evidence="4 5">
    <name type="scientific">Meripilus lineatus</name>
    <dbReference type="NCBI Taxonomy" id="2056292"/>
    <lineage>
        <taxon>Eukaryota</taxon>
        <taxon>Fungi</taxon>
        <taxon>Dikarya</taxon>
        <taxon>Basidiomycota</taxon>
        <taxon>Agaricomycotina</taxon>
        <taxon>Agaricomycetes</taxon>
        <taxon>Polyporales</taxon>
        <taxon>Meripilaceae</taxon>
        <taxon>Meripilus</taxon>
    </lineage>
</organism>